<organism evidence="8 9">
    <name type="scientific">Mucilaginibacter paludis DSM 18603</name>
    <dbReference type="NCBI Taxonomy" id="714943"/>
    <lineage>
        <taxon>Bacteria</taxon>
        <taxon>Pseudomonadati</taxon>
        <taxon>Bacteroidota</taxon>
        <taxon>Sphingobacteriia</taxon>
        <taxon>Sphingobacteriales</taxon>
        <taxon>Sphingobacteriaceae</taxon>
        <taxon>Mucilaginibacter</taxon>
    </lineage>
</organism>
<comment type="subcellular location">
    <subcellularLocation>
        <location evidence="1">Cell membrane</location>
        <topology evidence="1">Multi-pass membrane protein</topology>
    </subcellularLocation>
</comment>
<dbReference type="AlphaFoldDB" id="H1Y2U2"/>
<keyword evidence="5 6" id="KW-0472">Membrane</keyword>
<protein>
    <recommendedName>
        <fullName evidence="7">Cardiolipin synthase N-terminal domain-containing protein</fullName>
    </recommendedName>
</protein>
<evidence type="ECO:0000259" key="7">
    <source>
        <dbReference type="Pfam" id="PF13396"/>
    </source>
</evidence>
<keyword evidence="9" id="KW-1185">Reference proteome</keyword>
<dbReference type="Pfam" id="PF13396">
    <property type="entry name" value="PLDc_N"/>
    <property type="match status" value="1"/>
</dbReference>
<evidence type="ECO:0000256" key="3">
    <source>
        <dbReference type="ARBA" id="ARBA00022692"/>
    </source>
</evidence>
<feature type="domain" description="Cardiolipin synthase N-terminal" evidence="7">
    <location>
        <begin position="22"/>
        <end position="65"/>
    </location>
</feature>
<dbReference type="eggNOG" id="ENOG502ZW0G">
    <property type="taxonomic scope" value="Bacteria"/>
</dbReference>
<dbReference type="GO" id="GO:0005886">
    <property type="term" value="C:plasma membrane"/>
    <property type="evidence" value="ECO:0007669"/>
    <property type="project" value="UniProtKB-SubCell"/>
</dbReference>
<dbReference type="RefSeq" id="WP_008509022.1">
    <property type="nucleotide sequence ID" value="NZ_CM001403.1"/>
</dbReference>
<evidence type="ECO:0000256" key="6">
    <source>
        <dbReference type="SAM" id="Phobius"/>
    </source>
</evidence>
<feature type="transmembrane region" description="Helical" evidence="6">
    <location>
        <begin position="6"/>
        <end position="31"/>
    </location>
</feature>
<accession>H1Y2U2</accession>
<evidence type="ECO:0000313" key="9">
    <source>
        <dbReference type="Proteomes" id="UP000002774"/>
    </source>
</evidence>
<dbReference type="STRING" id="714943.Mucpa_4180"/>
<keyword evidence="4 6" id="KW-1133">Transmembrane helix</keyword>
<evidence type="ECO:0000256" key="4">
    <source>
        <dbReference type="ARBA" id="ARBA00022989"/>
    </source>
</evidence>
<dbReference type="OrthoDB" id="1123412at2"/>
<gene>
    <name evidence="8" type="ORF">Mucpa_4180</name>
</gene>
<dbReference type="EMBL" id="CM001403">
    <property type="protein sequence ID" value="EHQ28271.1"/>
    <property type="molecule type" value="Genomic_DNA"/>
</dbReference>
<evidence type="ECO:0000256" key="2">
    <source>
        <dbReference type="ARBA" id="ARBA00022475"/>
    </source>
</evidence>
<proteinExistence type="predicted"/>
<reference evidence="8" key="1">
    <citation type="submission" date="2011-09" db="EMBL/GenBank/DDBJ databases">
        <title>The permanent draft genome of Mucilaginibacter paludis DSM 18603.</title>
        <authorList>
            <consortium name="US DOE Joint Genome Institute (JGI-PGF)"/>
            <person name="Lucas S."/>
            <person name="Han J."/>
            <person name="Lapidus A."/>
            <person name="Bruce D."/>
            <person name="Goodwin L."/>
            <person name="Pitluck S."/>
            <person name="Peters L."/>
            <person name="Kyrpides N."/>
            <person name="Mavromatis K."/>
            <person name="Ivanova N."/>
            <person name="Mikhailova N."/>
            <person name="Held B."/>
            <person name="Detter J.C."/>
            <person name="Tapia R."/>
            <person name="Han C."/>
            <person name="Land M."/>
            <person name="Hauser L."/>
            <person name="Markowitz V."/>
            <person name="Cheng J.-F."/>
            <person name="Hugenholtz P."/>
            <person name="Woyke T."/>
            <person name="Wu D."/>
            <person name="Tindall B."/>
            <person name="Brambilla E."/>
            <person name="Klenk H.-P."/>
            <person name="Eisen J.A."/>
        </authorList>
    </citation>
    <scope>NUCLEOTIDE SEQUENCE [LARGE SCALE GENOMIC DNA]</scope>
    <source>
        <strain evidence="8">DSM 18603</strain>
    </source>
</reference>
<feature type="transmembrane region" description="Helical" evidence="6">
    <location>
        <begin position="43"/>
        <end position="63"/>
    </location>
</feature>
<dbReference type="Proteomes" id="UP000002774">
    <property type="component" value="Chromosome"/>
</dbReference>
<keyword evidence="3 6" id="KW-0812">Transmembrane</keyword>
<name>H1Y2U2_9SPHI</name>
<evidence type="ECO:0000256" key="5">
    <source>
        <dbReference type="ARBA" id="ARBA00023136"/>
    </source>
</evidence>
<sequence>MQFISSVIGGAFGLLFFIAWVVLVLYALLGILRNPGFNSNTKLLWIVIILIAPILGSLLYIFWGRNQNFL</sequence>
<keyword evidence="2" id="KW-1003">Cell membrane</keyword>
<dbReference type="HOGENOM" id="CLU_2753471_0_0_10"/>
<evidence type="ECO:0000313" key="8">
    <source>
        <dbReference type="EMBL" id="EHQ28271.1"/>
    </source>
</evidence>
<evidence type="ECO:0000256" key="1">
    <source>
        <dbReference type="ARBA" id="ARBA00004651"/>
    </source>
</evidence>
<dbReference type="InterPro" id="IPR027379">
    <property type="entry name" value="CLS_N"/>
</dbReference>